<dbReference type="HOGENOM" id="CLU_023330_0_1_1"/>
<dbReference type="InterPro" id="IPR036186">
    <property type="entry name" value="Serpin_sf"/>
</dbReference>
<comment type="similarity">
    <text evidence="1 4">Belongs to the serpin family.</text>
</comment>
<evidence type="ECO:0000256" key="2">
    <source>
        <dbReference type="ARBA" id="ARBA00022690"/>
    </source>
</evidence>
<dbReference type="InterPro" id="IPR042178">
    <property type="entry name" value="Serpin_sf_1"/>
</dbReference>
<dbReference type="OrthoDB" id="6347071at2759"/>
<evidence type="ECO:0000259" key="6">
    <source>
        <dbReference type="SMART" id="SM00093"/>
    </source>
</evidence>
<dbReference type="PhylomeDB" id="E9HI79"/>
<keyword evidence="3" id="KW-0722">Serine protease inhibitor</keyword>
<dbReference type="GO" id="GO:0004867">
    <property type="term" value="F:serine-type endopeptidase inhibitor activity"/>
    <property type="evidence" value="ECO:0007669"/>
    <property type="project" value="UniProtKB-KW"/>
</dbReference>
<keyword evidence="2" id="KW-0646">Protease inhibitor</keyword>
<feature type="non-terminal residue" evidence="7">
    <location>
        <position position="354"/>
    </location>
</feature>
<dbReference type="Gene3D" id="3.30.497.10">
    <property type="entry name" value="Antithrombin, subunit I, domain 2"/>
    <property type="match status" value="1"/>
</dbReference>
<dbReference type="GO" id="GO:0050776">
    <property type="term" value="P:regulation of immune response"/>
    <property type="evidence" value="ECO:0000318"/>
    <property type="project" value="GO_Central"/>
</dbReference>
<reference evidence="7 8" key="1">
    <citation type="journal article" date="2011" name="Science">
        <title>The ecoresponsive genome of Daphnia pulex.</title>
        <authorList>
            <person name="Colbourne J.K."/>
            <person name="Pfrender M.E."/>
            <person name="Gilbert D."/>
            <person name="Thomas W.K."/>
            <person name="Tucker A."/>
            <person name="Oakley T.H."/>
            <person name="Tokishita S."/>
            <person name="Aerts A."/>
            <person name="Arnold G.J."/>
            <person name="Basu M.K."/>
            <person name="Bauer D.J."/>
            <person name="Caceres C.E."/>
            <person name="Carmel L."/>
            <person name="Casola C."/>
            <person name="Choi J.H."/>
            <person name="Detter J.C."/>
            <person name="Dong Q."/>
            <person name="Dusheyko S."/>
            <person name="Eads B.D."/>
            <person name="Frohlich T."/>
            <person name="Geiler-Samerotte K.A."/>
            <person name="Gerlach D."/>
            <person name="Hatcher P."/>
            <person name="Jogdeo S."/>
            <person name="Krijgsveld J."/>
            <person name="Kriventseva E.V."/>
            <person name="Kultz D."/>
            <person name="Laforsch C."/>
            <person name="Lindquist E."/>
            <person name="Lopez J."/>
            <person name="Manak J.R."/>
            <person name="Muller J."/>
            <person name="Pangilinan J."/>
            <person name="Patwardhan R.P."/>
            <person name="Pitluck S."/>
            <person name="Pritham E.J."/>
            <person name="Rechtsteiner A."/>
            <person name="Rho M."/>
            <person name="Rogozin I.B."/>
            <person name="Sakarya O."/>
            <person name="Salamov A."/>
            <person name="Schaack S."/>
            <person name="Shapiro H."/>
            <person name="Shiga Y."/>
            <person name="Skalitzky C."/>
            <person name="Smith Z."/>
            <person name="Souvorov A."/>
            <person name="Sung W."/>
            <person name="Tang Z."/>
            <person name="Tsuchiya D."/>
            <person name="Tu H."/>
            <person name="Vos H."/>
            <person name="Wang M."/>
            <person name="Wolf Y.I."/>
            <person name="Yamagata H."/>
            <person name="Yamada T."/>
            <person name="Ye Y."/>
            <person name="Shaw J.R."/>
            <person name="Andrews J."/>
            <person name="Crease T.J."/>
            <person name="Tang H."/>
            <person name="Lucas S.M."/>
            <person name="Robertson H.M."/>
            <person name="Bork P."/>
            <person name="Koonin E.V."/>
            <person name="Zdobnov E.M."/>
            <person name="Grigoriev I.V."/>
            <person name="Lynch M."/>
            <person name="Boore J.L."/>
        </authorList>
    </citation>
    <scope>NUCLEOTIDE SEQUENCE [LARGE SCALE GENOMIC DNA]</scope>
</reference>
<dbReference type="Proteomes" id="UP000000305">
    <property type="component" value="Unassembled WGS sequence"/>
</dbReference>
<sequence>KYDNLVLSPSSISLVLAMALIGAQGNTAKQIKEAFHVTNQNDETIACNIGALNRPTQGSGVTLSTVNRALVSDDFRLTEFFRSTLQNQFSATVENVNFSLPSTLEAINKQIEKLTNDKIRNLIPKESLGASTKLILLNAIYFKGNWLKAFDSTKTRVRPFYVSPNHKPIPTKMMASRNYFRTAFIKEANLRALELPYSGSQFSMVILLPNQLNGLTHLESSLSPKLLSLIDSKLNKIQMDVVIPKFKLEFSPDLKSVLRSVGIVDLFNTDADLSKISGSKELFVSDAFHRTIIEVNEKGTEAAAATAFRFIARSFRRTPFIPKFVADHPFIFLIRDNRKNTIRFVGRFCKPEKN</sequence>
<proteinExistence type="inferred from homology"/>
<dbReference type="eggNOG" id="KOG2392">
    <property type="taxonomic scope" value="Eukaryota"/>
</dbReference>
<dbReference type="SMART" id="SM00093">
    <property type="entry name" value="SERPIN"/>
    <property type="match status" value="1"/>
</dbReference>
<dbReference type="PANTHER" id="PTHR11461:SF211">
    <property type="entry name" value="GH10112P-RELATED"/>
    <property type="match status" value="1"/>
</dbReference>
<name>E9HI79_DAPPU</name>
<keyword evidence="8" id="KW-1185">Reference proteome</keyword>
<evidence type="ECO:0000256" key="1">
    <source>
        <dbReference type="ARBA" id="ARBA00009500"/>
    </source>
</evidence>
<dbReference type="InterPro" id="IPR023795">
    <property type="entry name" value="Serpin_CS"/>
</dbReference>
<dbReference type="InParanoid" id="E9HI79"/>
<dbReference type="OMA" id="ETIACNI"/>
<dbReference type="InterPro" id="IPR042185">
    <property type="entry name" value="Serpin_sf_2"/>
</dbReference>
<dbReference type="Pfam" id="PF00079">
    <property type="entry name" value="Serpin"/>
    <property type="match status" value="1"/>
</dbReference>
<evidence type="ECO:0000313" key="7">
    <source>
        <dbReference type="EMBL" id="EFX68557.1"/>
    </source>
</evidence>
<dbReference type="GO" id="GO:0005615">
    <property type="term" value="C:extracellular space"/>
    <property type="evidence" value="ECO:0000318"/>
    <property type="project" value="GO_Central"/>
</dbReference>
<feature type="chain" id="PRO_5003241969" description="Serpin domain-containing protein" evidence="5">
    <location>
        <begin position="29"/>
        <end position="354"/>
    </location>
</feature>
<dbReference type="KEGG" id="dpx:DAPPUDRAFT_63029"/>
<dbReference type="STRING" id="6669.E9HI79"/>
<evidence type="ECO:0000256" key="5">
    <source>
        <dbReference type="SAM" id="SignalP"/>
    </source>
</evidence>
<dbReference type="CDD" id="cd00172">
    <property type="entry name" value="serpin"/>
    <property type="match status" value="1"/>
</dbReference>
<dbReference type="EMBL" id="GL732653">
    <property type="protein sequence ID" value="EFX68557.1"/>
    <property type="molecule type" value="Genomic_DNA"/>
</dbReference>
<accession>E9HI79</accession>
<protein>
    <recommendedName>
        <fullName evidence="6">Serpin domain-containing protein</fullName>
    </recommendedName>
</protein>
<gene>
    <name evidence="7" type="ORF">DAPPUDRAFT_63029</name>
</gene>
<evidence type="ECO:0000313" key="8">
    <source>
        <dbReference type="Proteomes" id="UP000000305"/>
    </source>
</evidence>
<dbReference type="SUPFAM" id="SSF56574">
    <property type="entry name" value="Serpins"/>
    <property type="match status" value="1"/>
</dbReference>
<keyword evidence="5" id="KW-0732">Signal</keyword>
<dbReference type="FunCoup" id="E9HI79">
    <property type="interactions" value="80"/>
</dbReference>
<feature type="domain" description="Serpin" evidence="6">
    <location>
        <begin position="1"/>
        <end position="351"/>
    </location>
</feature>
<dbReference type="PANTHER" id="PTHR11461">
    <property type="entry name" value="SERINE PROTEASE INHIBITOR, SERPIN"/>
    <property type="match status" value="1"/>
</dbReference>
<dbReference type="InterPro" id="IPR000215">
    <property type="entry name" value="Serpin_fam"/>
</dbReference>
<organism evidence="7 8">
    <name type="scientific">Daphnia pulex</name>
    <name type="common">Water flea</name>
    <dbReference type="NCBI Taxonomy" id="6669"/>
    <lineage>
        <taxon>Eukaryota</taxon>
        <taxon>Metazoa</taxon>
        <taxon>Ecdysozoa</taxon>
        <taxon>Arthropoda</taxon>
        <taxon>Crustacea</taxon>
        <taxon>Branchiopoda</taxon>
        <taxon>Diplostraca</taxon>
        <taxon>Cladocera</taxon>
        <taxon>Anomopoda</taxon>
        <taxon>Daphniidae</taxon>
        <taxon>Daphnia</taxon>
    </lineage>
</organism>
<evidence type="ECO:0000256" key="4">
    <source>
        <dbReference type="RuleBase" id="RU000411"/>
    </source>
</evidence>
<dbReference type="Gene3D" id="2.30.39.10">
    <property type="entry name" value="Alpha-1-antitrypsin, domain 1"/>
    <property type="match status" value="1"/>
</dbReference>
<dbReference type="InterPro" id="IPR023796">
    <property type="entry name" value="Serpin_dom"/>
</dbReference>
<evidence type="ECO:0000256" key="3">
    <source>
        <dbReference type="ARBA" id="ARBA00022900"/>
    </source>
</evidence>
<dbReference type="PROSITE" id="PS00284">
    <property type="entry name" value="SERPIN"/>
    <property type="match status" value="1"/>
</dbReference>
<feature type="signal peptide" evidence="5">
    <location>
        <begin position="1"/>
        <end position="28"/>
    </location>
</feature>
<dbReference type="AlphaFoldDB" id="E9HI79"/>